<dbReference type="STRING" id="104259.A0A0F7VCF0"/>
<gene>
    <name evidence="1" type="ORF">PMG11_03027</name>
</gene>
<organism evidence="1 2">
    <name type="scientific">Penicillium brasilianum</name>
    <dbReference type="NCBI Taxonomy" id="104259"/>
    <lineage>
        <taxon>Eukaryota</taxon>
        <taxon>Fungi</taxon>
        <taxon>Dikarya</taxon>
        <taxon>Ascomycota</taxon>
        <taxon>Pezizomycotina</taxon>
        <taxon>Eurotiomycetes</taxon>
        <taxon>Eurotiomycetidae</taxon>
        <taxon>Eurotiales</taxon>
        <taxon>Aspergillaceae</taxon>
        <taxon>Penicillium</taxon>
    </lineage>
</organism>
<dbReference type="Proteomes" id="UP000042958">
    <property type="component" value="Unassembled WGS sequence"/>
</dbReference>
<evidence type="ECO:0000313" key="2">
    <source>
        <dbReference type="Proteomes" id="UP000042958"/>
    </source>
</evidence>
<sequence length="501" mass="54933">MSRWIPGFFWGSSGPSLFESFSIALFFSPSPFSFSSSFLPPHLSHHHSPRSLCSHPSLTLRSRCVPTAHSHYSLANHLNRIFKMMLFDGPLMEIMPLTDKRQVNGQQPCAVGDTLILEKRGPELQPLDAIMCAPGYWVPANPVTGPAFDLSGSLLMNENLKKDGQNYAITNESVRDVADKDIVAGKNLATNDLGIKKDIGKTKIRVPFVGTCFVGNPNVATVQDLIQSTSTDAQTLAGTNPEADVFIPQAEIDALHAYDPNPGLASNEAFMASYAVWIAKVARNGYRLPIETSSRSPVKKSRYLPARVLLFKDVPNWLNLSDVFGLVYGGAVEHIFRSEMAEITVIFCEEAACNAYLSVHANGIRVKKTGSDDEYVTMLVEKAPRGQEITSAMQSKIASGGSRVVRVDGVFDAEKTKALTGLAFNYELDHMQFYSEKEKAIPALFFFCGIVDAWAFKQKLDDNEEWANHTTEFVADPSKVATGFHDNAVPNRMATAVVAAA</sequence>
<dbReference type="AlphaFoldDB" id="A0A0F7VCF0"/>
<name>A0A0F7VCF0_PENBI</name>
<protein>
    <submittedName>
        <fullName evidence="1">Uncharacterized protein</fullName>
    </submittedName>
</protein>
<dbReference type="OrthoDB" id="4338216at2759"/>
<accession>A0A0F7VCF0</accession>
<keyword evidence="2" id="KW-1185">Reference proteome</keyword>
<proteinExistence type="predicted"/>
<dbReference type="EMBL" id="CDHK01000003">
    <property type="protein sequence ID" value="CEO58296.1"/>
    <property type="molecule type" value="Genomic_DNA"/>
</dbReference>
<evidence type="ECO:0000313" key="1">
    <source>
        <dbReference type="EMBL" id="CEO58296.1"/>
    </source>
</evidence>
<reference evidence="2" key="1">
    <citation type="journal article" date="2015" name="Genome Announc.">
        <title>Draft genome sequence of the fungus Penicillium brasilianum MG11.</title>
        <authorList>
            <person name="Horn F."/>
            <person name="Linde J."/>
            <person name="Mattern D.J."/>
            <person name="Walther G."/>
            <person name="Guthke R."/>
            <person name="Brakhage A.A."/>
            <person name="Valiante V."/>
        </authorList>
    </citation>
    <scope>NUCLEOTIDE SEQUENCE [LARGE SCALE GENOMIC DNA]</scope>
    <source>
        <strain evidence="2">MG11</strain>
    </source>
</reference>